<keyword evidence="4" id="KW-1185">Reference proteome</keyword>
<organism evidence="3 4">
    <name type="scientific">Prauserella oleivorans</name>
    <dbReference type="NCBI Taxonomy" id="1478153"/>
    <lineage>
        <taxon>Bacteria</taxon>
        <taxon>Bacillati</taxon>
        <taxon>Actinomycetota</taxon>
        <taxon>Actinomycetes</taxon>
        <taxon>Pseudonocardiales</taxon>
        <taxon>Pseudonocardiaceae</taxon>
        <taxon>Prauserella</taxon>
    </lineage>
</organism>
<dbReference type="RefSeq" id="WP_377389805.1">
    <property type="nucleotide sequence ID" value="NZ_JBHSAN010000018.1"/>
</dbReference>
<dbReference type="Pfam" id="PF01740">
    <property type="entry name" value="STAS"/>
    <property type="match status" value="1"/>
</dbReference>
<keyword evidence="1" id="KW-0597">Phosphoprotein</keyword>
<dbReference type="PANTHER" id="PTHR33745">
    <property type="entry name" value="RSBT ANTAGONIST PROTEIN RSBS-RELATED"/>
    <property type="match status" value="1"/>
</dbReference>
<name>A0ABW5W5Q5_9PSEU</name>
<dbReference type="InterPro" id="IPR002645">
    <property type="entry name" value="STAS_dom"/>
</dbReference>
<dbReference type="InterPro" id="IPR051932">
    <property type="entry name" value="Bact_StressResp_Reg"/>
</dbReference>
<evidence type="ECO:0000259" key="2">
    <source>
        <dbReference type="PROSITE" id="PS50801"/>
    </source>
</evidence>
<evidence type="ECO:0000313" key="3">
    <source>
        <dbReference type="EMBL" id="MFD2798901.1"/>
    </source>
</evidence>
<evidence type="ECO:0000313" key="4">
    <source>
        <dbReference type="Proteomes" id="UP001597478"/>
    </source>
</evidence>
<accession>A0ABW5W5Q5</accession>
<dbReference type="Gene3D" id="3.30.750.24">
    <property type="entry name" value="STAS domain"/>
    <property type="match status" value="1"/>
</dbReference>
<feature type="domain" description="STAS" evidence="2">
    <location>
        <begin position="158"/>
        <end position="269"/>
    </location>
</feature>
<proteinExistence type="predicted"/>
<reference evidence="4" key="1">
    <citation type="journal article" date="2019" name="Int. J. Syst. Evol. Microbiol.">
        <title>The Global Catalogue of Microorganisms (GCM) 10K type strain sequencing project: providing services to taxonomists for standard genome sequencing and annotation.</title>
        <authorList>
            <consortium name="The Broad Institute Genomics Platform"/>
            <consortium name="The Broad Institute Genome Sequencing Center for Infectious Disease"/>
            <person name="Wu L."/>
            <person name="Ma J."/>
        </authorList>
    </citation>
    <scope>NUCLEOTIDE SEQUENCE [LARGE SCALE GENOMIC DNA]</scope>
    <source>
        <strain evidence="4">IBRC-M 10906</strain>
    </source>
</reference>
<dbReference type="EMBL" id="JBHUOF010000006">
    <property type="protein sequence ID" value="MFD2798901.1"/>
    <property type="molecule type" value="Genomic_DNA"/>
</dbReference>
<dbReference type="SUPFAM" id="SSF52091">
    <property type="entry name" value="SpoIIaa-like"/>
    <property type="match status" value="1"/>
</dbReference>
<gene>
    <name evidence="3" type="ORF">ACFS2C_05790</name>
</gene>
<dbReference type="PANTHER" id="PTHR33745:SF3">
    <property type="entry name" value="RSBT CO-ANTAGONIST PROTEIN RSBRC"/>
    <property type="match status" value="1"/>
</dbReference>
<dbReference type="Proteomes" id="UP001597478">
    <property type="component" value="Unassembled WGS sequence"/>
</dbReference>
<dbReference type="InterPro" id="IPR036513">
    <property type="entry name" value="STAS_dom_sf"/>
</dbReference>
<protein>
    <submittedName>
        <fullName evidence="3">STAS domain-containing protein</fullName>
    </submittedName>
</protein>
<comment type="caution">
    <text evidence="3">The sequence shown here is derived from an EMBL/GenBank/DDBJ whole genome shotgun (WGS) entry which is preliminary data.</text>
</comment>
<sequence>MTAGTGDQARERLTEFLEHNREEIERVWSAAPVFAARRGGDPGEESAELLAGIRQVIATGAEEDPSAEAFSAVRSVLGSMAERSAGGPSGSTRPDVTELKGPLLRLWNEQGLDAGVAQSGALILNNALNTLRIALLEIELSVNADTIMNQQAQLTELSTPVIKLWDGILAIPLIGTLDSTRGQVATESLLEAIVKQQAQVAILDITGVTAVDTLVAQHLLKTAVAARLMGAECIISGIRPQIAQTMVQLGIDLGEVATRATLADAFAQALRTIGMSITPDDSRAGNRR</sequence>
<evidence type="ECO:0000256" key="1">
    <source>
        <dbReference type="ARBA" id="ARBA00022553"/>
    </source>
</evidence>
<dbReference type="PROSITE" id="PS50801">
    <property type="entry name" value="STAS"/>
    <property type="match status" value="1"/>
</dbReference>
<dbReference type="CDD" id="cd07041">
    <property type="entry name" value="STAS_RsbR_RsbS_like"/>
    <property type="match status" value="1"/>
</dbReference>